<dbReference type="PANTHER" id="PTHR47447">
    <property type="entry name" value="OS03G0856100 PROTEIN"/>
    <property type="match status" value="1"/>
</dbReference>
<dbReference type="PROSITE" id="PS51375">
    <property type="entry name" value="PPR"/>
    <property type="match status" value="1"/>
</dbReference>
<keyword evidence="5" id="KW-1185">Reference proteome</keyword>
<sequence>MAADTRNAMKIMKSCILELESQKSRNWSRALDLFYRHAGAEVEPAERELIVLGNMAIGACQGHWEAALQLFGRSWDLTVFAALFHSLGLDADHFSFGATLQAVGRSWRSSLALLAEMQRRTMERSVICHNSAMSACGKAQQWQLALQLFADLGGEATAVSLNTAINACKSSRTSWPFALTLLDDANADVVSFNAALAVAGVAAWWQVLGLLEMMNVRGIKADVITYATAISALRGLDLWEQALALLQAAGDEVDAFTYSAAISASASHWPLALQLLRTAQDQRHGTVAVHNAAMNILRQAHQWALALALFAFGPGQGGQSGQGGVQRKPHPNEVSFGTAIACAGEMKHWPLSLTLLEESIRLSLRTPQLLGLAVTALLSATPPQWPRALALALAQKADVIAFNSIISACAAASRWQEALDIFGFLETSGRADEISYSSAMKACEEGQFWELALHFLDVLEERTMEVDVISYSSCISACDKGAQWQSALLLLKLMPVRALQVDAISQSAALSACEKSSEWTQSLSLLSEFAECDLILLNSVISACSKKLQWRVTLELLQQMDDSELERDEITLDVTIAACAGVVQWRSALSLQSGTRTVGCCIGGLRACEAASGEAAALRSAPQLVEWLHVQGLKALMTG</sequence>
<evidence type="ECO:0000256" key="1">
    <source>
        <dbReference type="ARBA" id="ARBA00022737"/>
    </source>
</evidence>
<dbReference type="PANTHER" id="PTHR47447:SF17">
    <property type="entry name" value="OS12G0638900 PROTEIN"/>
    <property type="match status" value="1"/>
</dbReference>
<keyword evidence="1" id="KW-0677">Repeat</keyword>
<dbReference type="InterPro" id="IPR002885">
    <property type="entry name" value="PPR_rpt"/>
</dbReference>
<evidence type="ECO:0008006" key="6">
    <source>
        <dbReference type="Google" id="ProtNLM"/>
    </source>
</evidence>
<evidence type="ECO:0000313" key="4">
    <source>
        <dbReference type="EMBL" id="CAL4795913.1"/>
    </source>
</evidence>
<accession>A0A9P1DE62</accession>
<gene>
    <name evidence="3" type="ORF">C1SCF055_LOCUS34027</name>
</gene>
<dbReference type="OrthoDB" id="185373at2759"/>
<dbReference type="Pfam" id="PF01535">
    <property type="entry name" value="PPR"/>
    <property type="match status" value="2"/>
</dbReference>
<dbReference type="AlphaFoldDB" id="A0A9P1DE62"/>
<feature type="repeat" description="PPR" evidence="2">
    <location>
        <begin position="398"/>
        <end position="432"/>
    </location>
</feature>
<organism evidence="3">
    <name type="scientific">Cladocopium goreaui</name>
    <dbReference type="NCBI Taxonomy" id="2562237"/>
    <lineage>
        <taxon>Eukaryota</taxon>
        <taxon>Sar</taxon>
        <taxon>Alveolata</taxon>
        <taxon>Dinophyceae</taxon>
        <taxon>Suessiales</taxon>
        <taxon>Symbiodiniaceae</taxon>
        <taxon>Cladocopium</taxon>
    </lineage>
</organism>
<evidence type="ECO:0000313" key="5">
    <source>
        <dbReference type="Proteomes" id="UP001152797"/>
    </source>
</evidence>
<dbReference type="Gene3D" id="1.25.40.10">
    <property type="entry name" value="Tetratricopeptide repeat domain"/>
    <property type="match status" value="4"/>
</dbReference>
<reference evidence="4 5" key="2">
    <citation type="submission" date="2024-05" db="EMBL/GenBank/DDBJ databases">
        <authorList>
            <person name="Chen Y."/>
            <person name="Shah S."/>
            <person name="Dougan E. K."/>
            <person name="Thang M."/>
            <person name="Chan C."/>
        </authorList>
    </citation>
    <scope>NUCLEOTIDE SEQUENCE [LARGE SCALE GENOMIC DNA]</scope>
</reference>
<comment type="caution">
    <text evidence="3">The sequence shown here is derived from an EMBL/GenBank/DDBJ whole genome shotgun (WGS) entry which is preliminary data.</text>
</comment>
<dbReference type="EMBL" id="CAMXCT030004334">
    <property type="protein sequence ID" value="CAL4795913.1"/>
    <property type="molecule type" value="Genomic_DNA"/>
</dbReference>
<proteinExistence type="predicted"/>
<dbReference type="EMBL" id="CAMXCT010004334">
    <property type="protein sequence ID" value="CAI4008601.1"/>
    <property type="molecule type" value="Genomic_DNA"/>
</dbReference>
<dbReference type="InterPro" id="IPR011990">
    <property type="entry name" value="TPR-like_helical_dom_sf"/>
</dbReference>
<name>A0A9P1DE62_9DINO</name>
<reference evidence="3" key="1">
    <citation type="submission" date="2022-10" db="EMBL/GenBank/DDBJ databases">
        <authorList>
            <person name="Chen Y."/>
            <person name="Dougan E. K."/>
            <person name="Chan C."/>
            <person name="Rhodes N."/>
            <person name="Thang M."/>
        </authorList>
    </citation>
    <scope>NUCLEOTIDE SEQUENCE</scope>
</reference>
<protein>
    <recommendedName>
        <fullName evidence="6">Pentatricopeptide repeat-containing protein, chloroplastic</fullName>
    </recommendedName>
</protein>
<dbReference type="EMBL" id="CAMXCT020004334">
    <property type="protein sequence ID" value="CAL1161976.1"/>
    <property type="molecule type" value="Genomic_DNA"/>
</dbReference>
<dbReference type="Proteomes" id="UP001152797">
    <property type="component" value="Unassembled WGS sequence"/>
</dbReference>
<evidence type="ECO:0000256" key="2">
    <source>
        <dbReference type="PROSITE-ProRule" id="PRU00708"/>
    </source>
</evidence>
<evidence type="ECO:0000313" key="3">
    <source>
        <dbReference type="EMBL" id="CAI4008601.1"/>
    </source>
</evidence>